<keyword evidence="7 11" id="KW-0408">Iron</keyword>
<dbReference type="eggNOG" id="COG0034">
    <property type="taxonomic scope" value="Bacteria"/>
</dbReference>
<gene>
    <name evidence="7 13" type="primary">purF</name>
    <name evidence="13" type="ordered locus">MCCL_0693</name>
</gene>
<dbReference type="CDD" id="cd00715">
    <property type="entry name" value="GPATase_N"/>
    <property type="match status" value="1"/>
</dbReference>
<feature type="active site" description="Nucleophile" evidence="7 9">
    <location>
        <position position="18"/>
    </location>
</feature>
<dbReference type="InterPro" id="IPR000836">
    <property type="entry name" value="PRTase_dom"/>
</dbReference>
<evidence type="ECO:0000256" key="1">
    <source>
        <dbReference type="ARBA" id="ARBA00005209"/>
    </source>
</evidence>
<evidence type="ECO:0000256" key="11">
    <source>
        <dbReference type="PIRSR" id="PIRSR000485-3"/>
    </source>
</evidence>
<dbReference type="KEGG" id="mcl:MCCL_0693"/>
<accession>B9EAY9</accession>
<dbReference type="Gene3D" id="3.60.20.10">
    <property type="entry name" value="Glutamine Phosphoribosylpyrophosphate, subunit 1, domain 1"/>
    <property type="match status" value="1"/>
</dbReference>
<feature type="binding site" evidence="7 11">
    <location>
        <position position="451"/>
    </location>
    <ligand>
        <name>[4Fe-4S] cluster</name>
        <dbReference type="ChEBI" id="CHEBI:49883"/>
    </ligand>
</feature>
<keyword evidence="7 10" id="KW-0479">Metal-binding</keyword>
<comment type="pathway">
    <text evidence="1 7 8">Purine metabolism; IMP biosynthesis via de novo pathway; N(1)-(5-phospho-D-ribosyl)glycinamide from 5-phospho-alpha-D-ribose 1-diphosphate: step 1/2.</text>
</comment>
<dbReference type="MEROPS" id="C44.001"/>
<dbReference type="GO" id="GO:0006189">
    <property type="term" value="P:'de novo' IMP biosynthetic process"/>
    <property type="evidence" value="ECO:0007669"/>
    <property type="project" value="UniProtKB-UniRule"/>
</dbReference>
<keyword evidence="3 7" id="KW-0328">Glycosyltransferase</keyword>
<keyword evidence="6 7" id="KW-0315">Glutamine amidotransferase</keyword>
<dbReference type="HOGENOM" id="CLU_022389_3_1_9"/>
<dbReference type="InterPro" id="IPR029055">
    <property type="entry name" value="Ntn_hydrolases_N"/>
</dbReference>
<dbReference type="HAMAP" id="MF_01931">
    <property type="entry name" value="PurF"/>
    <property type="match status" value="1"/>
</dbReference>
<dbReference type="PIRSF" id="PIRSF000485">
    <property type="entry name" value="Amd_phspho_trans"/>
    <property type="match status" value="1"/>
</dbReference>
<feature type="binding site" evidence="7 11">
    <location>
        <position position="399"/>
    </location>
    <ligand>
        <name>[4Fe-4S] cluster</name>
        <dbReference type="ChEBI" id="CHEBI:49883"/>
    </ligand>
</feature>
<feature type="binding site" evidence="7 10">
    <location>
        <position position="363"/>
    </location>
    <ligand>
        <name>Mg(2+)</name>
        <dbReference type="ChEBI" id="CHEBI:18420"/>
    </ligand>
</feature>
<dbReference type="AlphaFoldDB" id="B9EAY9"/>
<proteinExistence type="inferred from homology"/>
<evidence type="ECO:0000256" key="6">
    <source>
        <dbReference type="ARBA" id="ARBA00022962"/>
    </source>
</evidence>
<evidence type="ECO:0000256" key="5">
    <source>
        <dbReference type="ARBA" id="ARBA00022755"/>
    </source>
</evidence>
<dbReference type="NCBIfam" id="TIGR01134">
    <property type="entry name" value="purF"/>
    <property type="match status" value="1"/>
</dbReference>
<reference evidence="13 14" key="1">
    <citation type="journal article" date="2009" name="J. Bacteriol.">
        <title>Complete genome sequence of Macrococcus caseolyticus strain JCSCS5402, reflecting the ancestral genome of the human-pathogenic staphylococci.</title>
        <authorList>
            <person name="Baba T."/>
            <person name="Kuwahara-Arai K."/>
            <person name="Uchiyama I."/>
            <person name="Takeuchi F."/>
            <person name="Ito T."/>
            <person name="Hiramatsu K."/>
        </authorList>
    </citation>
    <scope>NUCLEOTIDE SEQUENCE [LARGE SCALE GENOMIC DNA]</scope>
    <source>
        <strain evidence="13 14">JCSC5402</strain>
    </source>
</reference>
<name>B9EAY9_MACCJ</name>
<dbReference type="SUPFAM" id="SSF53271">
    <property type="entry name" value="PRTase-like"/>
    <property type="match status" value="1"/>
</dbReference>
<evidence type="ECO:0000256" key="7">
    <source>
        <dbReference type="HAMAP-Rule" id="MF_01931"/>
    </source>
</evidence>
<dbReference type="PANTHER" id="PTHR11907">
    <property type="entry name" value="AMIDOPHOSPHORIBOSYLTRANSFERASE"/>
    <property type="match status" value="1"/>
</dbReference>
<dbReference type="InterPro" id="IPR017932">
    <property type="entry name" value="GATase_2_dom"/>
</dbReference>
<evidence type="ECO:0000256" key="8">
    <source>
        <dbReference type="PIRNR" id="PIRNR000485"/>
    </source>
</evidence>
<feature type="binding site" evidence="7 10">
    <location>
        <position position="300"/>
    </location>
    <ligand>
        <name>Mg(2+)</name>
        <dbReference type="ChEBI" id="CHEBI:18420"/>
    </ligand>
</feature>
<feature type="binding site" evidence="7 11">
    <location>
        <position position="454"/>
    </location>
    <ligand>
        <name>[4Fe-4S] cluster</name>
        <dbReference type="ChEBI" id="CHEBI:49883"/>
    </ligand>
</feature>
<dbReference type="Gene3D" id="3.40.50.2020">
    <property type="match status" value="1"/>
</dbReference>
<dbReference type="EMBL" id="AP009484">
    <property type="protein sequence ID" value="BAH17400.1"/>
    <property type="molecule type" value="Genomic_DNA"/>
</dbReference>
<feature type="binding site" evidence="7 11">
    <location>
        <position position="253"/>
    </location>
    <ligand>
        <name>[4Fe-4S] cluster</name>
        <dbReference type="ChEBI" id="CHEBI:49883"/>
    </ligand>
</feature>
<evidence type="ECO:0000256" key="2">
    <source>
        <dbReference type="ARBA" id="ARBA00010138"/>
    </source>
</evidence>
<dbReference type="GO" id="GO:0051539">
    <property type="term" value="F:4 iron, 4 sulfur cluster binding"/>
    <property type="evidence" value="ECO:0007669"/>
    <property type="project" value="UniProtKB-KW"/>
</dbReference>
<keyword evidence="5 7" id="KW-0658">Purine biosynthesis</keyword>
<dbReference type="InterPro" id="IPR029057">
    <property type="entry name" value="PRTase-like"/>
</dbReference>
<dbReference type="GO" id="GO:0009113">
    <property type="term" value="P:purine nucleobase biosynthetic process"/>
    <property type="evidence" value="ECO:0007669"/>
    <property type="project" value="UniProtKB-UniRule"/>
</dbReference>
<organism evidence="13 14">
    <name type="scientific">Macrococcus caseolyticus (strain JCSC5402)</name>
    <name type="common">Macrococcoides caseolyticum</name>
    <dbReference type="NCBI Taxonomy" id="458233"/>
    <lineage>
        <taxon>Bacteria</taxon>
        <taxon>Bacillati</taxon>
        <taxon>Bacillota</taxon>
        <taxon>Bacilli</taxon>
        <taxon>Bacillales</taxon>
        <taxon>Staphylococcaceae</taxon>
        <taxon>Macrococcoides</taxon>
    </lineage>
</organism>
<keyword evidence="7 11" id="KW-0411">Iron-sulfur</keyword>
<dbReference type="GO" id="GO:0004044">
    <property type="term" value="F:amidophosphoribosyltransferase activity"/>
    <property type="evidence" value="ECO:0007669"/>
    <property type="project" value="UniProtKB-UniRule"/>
</dbReference>
<feature type="domain" description="Glutamine amidotransferase type-2" evidence="12">
    <location>
        <begin position="18"/>
        <end position="237"/>
    </location>
</feature>
<keyword evidence="4 7" id="KW-0808">Transferase</keyword>
<dbReference type="InterPro" id="IPR005854">
    <property type="entry name" value="PurF"/>
</dbReference>
<feature type="binding site" evidence="7 10">
    <location>
        <position position="362"/>
    </location>
    <ligand>
        <name>Mg(2+)</name>
        <dbReference type="ChEBI" id="CHEBI:18420"/>
    </ligand>
</feature>
<evidence type="ECO:0000259" key="12">
    <source>
        <dbReference type="PROSITE" id="PS51278"/>
    </source>
</evidence>
<evidence type="ECO:0000256" key="4">
    <source>
        <dbReference type="ARBA" id="ARBA00022679"/>
    </source>
</evidence>
<evidence type="ECO:0000313" key="13">
    <source>
        <dbReference type="EMBL" id="BAH17400.1"/>
    </source>
</evidence>
<comment type="cofactor">
    <cofactor evidence="7 11">
        <name>[4Fe-4S] cluster</name>
        <dbReference type="ChEBI" id="CHEBI:49883"/>
    </cofactor>
    <text evidence="7 11">Binds 1 [4Fe-4S] cluster per subunit.</text>
</comment>
<sequence>MERGNSRMYDIRGLNEECGVFGIWGHPNAAELTYMALHSLQHRGQEGAGIVCSDEKNIYGARGMGLLPEAISEMKLESLSSFHHAIGHVRYATTGASELSNVQPFIFKHSKGDIGLAHNGNLTNAEQIKLALESEGAIFQTSSDSEVLGHLLLKAKSDNKLNNLKASLNQIKGAFSFLVLHPEKMFVARDSHGVRPLMLGKVDGAYCVASETCAFTAVGAEYIRDIEPGEVLTLSHDGLAEDVYTTNTQSSMCSMEYVYFARPDSEFRKHSLYEIRKALGRKLYEEMNIEADVVIGVPDSSLQAAKGFSLASGIPNEQGLLKNRYVGRTFISPDQKMRERAVRMKHAPIRDVIEGKRVVVIDDSIVRGTTSKFIVKTLKQAGAKEVHMAISSPPLIHPCYYGIDVSTHAELIAANKSVAEIEAELEVDSLTYLSVDGMHEVFRSFDSKGECNACFTGNYPIEIVDHVLPEEKDKKKKGV</sequence>
<evidence type="ECO:0000313" key="14">
    <source>
        <dbReference type="Proteomes" id="UP000001383"/>
    </source>
</evidence>
<dbReference type="InterPro" id="IPR035584">
    <property type="entry name" value="PurF_N"/>
</dbReference>
<comment type="similarity">
    <text evidence="2 7 8">In the C-terminal section; belongs to the purine/pyrimidine phosphoribosyltransferase family.</text>
</comment>
<protein>
    <recommendedName>
        <fullName evidence="7">Amidophosphoribosyltransferase</fullName>
        <shortName evidence="7">ATase</shortName>
        <ecNumber evidence="7">2.4.2.14</ecNumber>
    </recommendedName>
    <alternativeName>
        <fullName evidence="7">Glutamine phosphoribosylpyrophosphate amidotransferase</fullName>
        <shortName evidence="7">GPATase</shortName>
    </alternativeName>
</protein>
<dbReference type="UniPathway" id="UPA00074">
    <property type="reaction ID" value="UER00124"/>
</dbReference>
<dbReference type="SUPFAM" id="SSF56235">
    <property type="entry name" value="N-terminal nucleophile aminohydrolases (Ntn hydrolases)"/>
    <property type="match status" value="1"/>
</dbReference>
<comment type="cofactor">
    <cofactor evidence="7 10">
        <name>Mg(2+)</name>
        <dbReference type="ChEBI" id="CHEBI:18420"/>
    </cofactor>
    <text evidence="7 10">Binds 1 Mg(2+) ion per subunit.</text>
</comment>
<comment type="catalytic activity">
    <reaction evidence="7 8">
        <text>5-phospho-beta-D-ribosylamine + L-glutamate + diphosphate = 5-phospho-alpha-D-ribose 1-diphosphate + L-glutamine + H2O</text>
        <dbReference type="Rhea" id="RHEA:14905"/>
        <dbReference type="ChEBI" id="CHEBI:15377"/>
        <dbReference type="ChEBI" id="CHEBI:29985"/>
        <dbReference type="ChEBI" id="CHEBI:33019"/>
        <dbReference type="ChEBI" id="CHEBI:58017"/>
        <dbReference type="ChEBI" id="CHEBI:58359"/>
        <dbReference type="ChEBI" id="CHEBI:58681"/>
        <dbReference type="EC" id="2.4.2.14"/>
    </reaction>
</comment>
<comment type="function">
    <text evidence="7">Catalyzes the formation of phosphoribosylamine from phosphoribosylpyrophosphate (PRPP) and glutamine.</text>
</comment>
<evidence type="ECO:0000256" key="3">
    <source>
        <dbReference type="ARBA" id="ARBA00022676"/>
    </source>
</evidence>
<evidence type="ECO:0000256" key="10">
    <source>
        <dbReference type="PIRSR" id="PIRSR000485-2"/>
    </source>
</evidence>
<dbReference type="Pfam" id="PF13522">
    <property type="entry name" value="GATase_6"/>
    <property type="match status" value="1"/>
</dbReference>
<evidence type="ECO:0000256" key="9">
    <source>
        <dbReference type="PIRSR" id="PIRSR000485-1"/>
    </source>
</evidence>
<dbReference type="STRING" id="458233.MCCL_0693"/>
<dbReference type="Pfam" id="PF00156">
    <property type="entry name" value="Pribosyltran"/>
    <property type="match status" value="1"/>
</dbReference>
<dbReference type="Proteomes" id="UP000001383">
    <property type="component" value="Chromosome"/>
</dbReference>
<keyword evidence="7" id="KW-0004">4Fe-4S</keyword>
<keyword evidence="7 10" id="KW-0460">Magnesium</keyword>
<dbReference type="GO" id="GO:0000287">
    <property type="term" value="F:magnesium ion binding"/>
    <property type="evidence" value="ECO:0007669"/>
    <property type="project" value="UniProtKB-UniRule"/>
</dbReference>
<dbReference type="EC" id="2.4.2.14" evidence="7"/>
<dbReference type="PROSITE" id="PS51278">
    <property type="entry name" value="GATASE_TYPE_2"/>
    <property type="match status" value="1"/>
</dbReference>
<dbReference type="CDD" id="cd06223">
    <property type="entry name" value="PRTases_typeI"/>
    <property type="match status" value="1"/>
</dbReference>